<organism evidence="1">
    <name type="scientific">hydrothermal vent metagenome</name>
    <dbReference type="NCBI Taxonomy" id="652676"/>
    <lineage>
        <taxon>unclassified sequences</taxon>
        <taxon>metagenomes</taxon>
        <taxon>ecological metagenomes</taxon>
    </lineage>
</organism>
<reference evidence="1" key="1">
    <citation type="submission" date="2016-10" db="EMBL/GenBank/DDBJ databases">
        <authorList>
            <person name="de Groot N.N."/>
        </authorList>
    </citation>
    <scope>NUCLEOTIDE SEQUENCE</scope>
</reference>
<dbReference type="EMBL" id="FPHW01000065">
    <property type="protein sequence ID" value="SFV83784.1"/>
    <property type="molecule type" value="Genomic_DNA"/>
</dbReference>
<evidence type="ECO:0000313" key="1">
    <source>
        <dbReference type="EMBL" id="SFV83784.1"/>
    </source>
</evidence>
<proteinExistence type="predicted"/>
<sequence>MIKAILLSLLFITSAYADLDKAIELAEQGKVKEGQLELIKVVKAADAGDAKAQFELVLIL</sequence>
<protein>
    <submittedName>
        <fullName evidence="1">Uncharacterized protein</fullName>
    </submittedName>
</protein>
<dbReference type="AlphaFoldDB" id="A0A1W1DPY6"/>
<accession>A0A1W1DPY6</accession>
<name>A0A1W1DPY6_9ZZZZ</name>
<gene>
    <name evidence="1" type="ORF">MNB_SUP05-7-245</name>
</gene>